<reference evidence="2" key="2">
    <citation type="submission" date="2015-01" db="EMBL/GenBank/DDBJ databases">
        <title>Evolutionary Origins and Diversification of the Mycorrhizal Mutualists.</title>
        <authorList>
            <consortium name="DOE Joint Genome Institute"/>
            <consortium name="Mycorrhizal Genomics Consortium"/>
            <person name="Kohler A."/>
            <person name="Kuo A."/>
            <person name="Nagy L.G."/>
            <person name="Floudas D."/>
            <person name="Copeland A."/>
            <person name="Barry K.W."/>
            <person name="Cichocki N."/>
            <person name="Veneault-Fourrey C."/>
            <person name="LaButti K."/>
            <person name="Lindquist E.A."/>
            <person name="Lipzen A."/>
            <person name="Lundell T."/>
            <person name="Morin E."/>
            <person name="Murat C."/>
            <person name="Riley R."/>
            <person name="Ohm R."/>
            <person name="Sun H."/>
            <person name="Tunlid A."/>
            <person name="Henrissat B."/>
            <person name="Grigoriev I.V."/>
            <person name="Hibbett D.S."/>
            <person name="Martin F."/>
        </authorList>
    </citation>
    <scope>NUCLEOTIDE SEQUENCE [LARGE SCALE GENOMIC DNA]</scope>
    <source>
        <strain evidence="2">ATCC 200175</strain>
    </source>
</reference>
<evidence type="ECO:0000313" key="2">
    <source>
        <dbReference type="Proteomes" id="UP000053647"/>
    </source>
</evidence>
<organism evidence="1 2">
    <name type="scientific">Paxillus involutus ATCC 200175</name>
    <dbReference type="NCBI Taxonomy" id="664439"/>
    <lineage>
        <taxon>Eukaryota</taxon>
        <taxon>Fungi</taxon>
        <taxon>Dikarya</taxon>
        <taxon>Basidiomycota</taxon>
        <taxon>Agaricomycotina</taxon>
        <taxon>Agaricomycetes</taxon>
        <taxon>Agaricomycetidae</taxon>
        <taxon>Boletales</taxon>
        <taxon>Paxilineae</taxon>
        <taxon>Paxillaceae</taxon>
        <taxon>Paxillus</taxon>
    </lineage>
</organism>
<accession>A0A0C9T6X3</accession>
<dbReference type="HOGENOM" id="CLU_1772544_0_0_1"/>
<proteinExistence type="predicted"/>
<sequence>MFSLSLSLKFPDAQLNESLFGNVFDSMQLPCSDPKDGRVKFSTIRHQPRYPIHKRVFLASFRNGLPKAESYRRSRDVSEPQLISSTNYMRESWYLNFGSAHTEGDIATLSIDGINLSAITPTRGAPDTGASLLEFDHSLCFSRSIPK</sequence>
<dbReference type="Proteomes" id="UP000053647">
    <property type="component" value="Unassembled WGS sequence"/>
</dbReference>
<keyword evidence="2" id="KW-1185">Reference proteome</keyword>
<dbReference type="OrthoDB" id="2667096at2759"/>
<protein>
    <submittedName>
        <fullName evidence="1">Uncharacterized protein</fullName>
    </submittedName>
</protein>
<dbReference type="EMBL" id="KN819379">
    <property type="protein sequence ID" value="KIJ11455.1"/>
    <property type="molecule type" value="Genomic_DNA"/>
</dbReference>
<name>A0A0C9T6X3_PAXIN</name>
<dbReference type="AlphaFoldDB" id="A0A0C9T6X3"/>
<reference evidence="1 2" key="1">
    <citation type="submission" date="2014-06" db="EMBL/GenBank/DDBJ databases">
        <authorList>
            <consortium name="DOE Joint Genome Institute"/>
            <person name="Kuo A."/>
            <person name="Kohler A."/>
            <person name="Nagy L.G."/>
            <person name="Floudas D."/>
            <person name="Copeland A."/>
            <person name="Barry K.W."/>
            <person name="Cichocki N."/>
            <person name="Veneault-Fourrey C."/>
            <person name="LaButti K."/>
            <person name="Lindquist E.A."/>
            <person name="Lipzen A."/>
            <person name="Lundell T."/>
            <person name="Morin E."/>
            <person name="Murat C."/>
            <person name="Sun H."/>
            <person name="Tunlid A."/>
            <person name="Henrissat B."/>
            <person name="Grigoriev I.V."/>
            <person name="Hibbett D.S."/>
            <person name="Martin F."/>
            <person name="Nordberg H.P."/>
            <person name="Cantor M.N."/>
            <person name="Hua S.X."/>
        </authorList>
    </citation>
    <scope>NUCLEOTIDE SEQUENCE [LARGE SCALE GENOMIC DNA]</scope>
    <source>
        <strain evidence="1 2">ATCC 200175</strain>
    </source>
</reference>
<gene>
    <name evidence="1" type="ORF">PAXINDRAFT_181859</name>
</gene>
<feature type="non-terminal residue" evidence="1">
    <location>
        <position position="1"/>
    </location>
</feature>
<evidence type="ECO:0000313" key="1">
    <source>
        <dbReference type="EMBL" id="KIJ11455.1"/>
    </source>
</evidence>